<dbReference type="PANTHER" id="PTHR43130">
    <property type="entry name" value="ARAC-FAMILY TRANSCRIPTIONAL REGULATOR"/>
    <property type="match status" value="1"/>
</dbReference>
<dbReference type="CDD" id="cd03139">
    <property type="entry name" value="GATase1_PfpI_2"/>
    <property type="match status" value="1"/>
</dbReference>
<evidence type="ECO:0000313" key="2">
    <source>
        <dbReference type="EMBL" id="GAO18001.1"/>
    </source>
</evidence>
<evidence type="ECO:0000313" key="3">
    <source>
        <dbReference type="EMBL" id="QUC23463.1"/>
    </source>
</evidence>
<dbReference type="PANTHER" id="PTHR43130:SF15">
    <property type="entry name" value="THIJ_PFPI FAMILY PROTEIN (AFU_ORTHOLOGUE AFUA_5G14240)"/>
    <property type="match status" value="1"/>
</dbReference>
<dbReference type="Gene3D" id="3.40.50.880">
    <property type="match status" value="1"/>
</dbReference>
<reference evidence="3" key="3">
    <citation type="submission" date="2020-03" db="EMBL/GenBank/DDBJ databases">
        <title>A mixture of massive structural variations and highly conserved coding sequences in Ustilaginoidea virens genome.</title>
        <authorList>
            <person name="Zhang K."/>
            <person name="Zhao Z."/>
            <person name="Zhang Z."/>
            <person name="Li Y."/>
            <person name="Hsiang T."/>
            <person name="Sun W."/>
        </authorList>
    </citation>
    <scope>NUCLEOTIDE SEQUENCE</scope>
    <source>
        <strain evidence="3">UV-8b</strain>
    </source>
</reference>
<gene>
    <name evidence="3" type="ORF">UV8b_07704</name>
    <name evidence="2" type="ORF">UVI_02060230</name>
</gene>
<evidence type="ECO:0000313" key="5">
    <source>
        <dbReference type="Proteomes" id="UP000054053"/>
    </source>
</evidence>
<dbReference type="SUPFAM" id="SSF52317">
    <property type="entry name" value="Class I glutamine amidotransferase-like"/>
    <property type="match status" value="1"/>
</dbReference>
<dbReference type="EMBL" id="BBTG02000062">
    <property type="protein sequence ID" value="GAO18001.1"/>
    <property type="molecule type" value="Genomic_DNA"/>
</dbReference>
<dbReference type="InterPro" id="IPR002818">
    <property type="entry name" value="DJ-1/PfpI"/>
</dbReference>
<organism evidence="2 5">
    <name type="scientific">Ustilaginoidea virens</name>
    <name type="common">Rice false smut fungus</name>
    <name type="synonym">Villosiclava virens</name>
    <dbReference type="NCBI Taxonomy" id="1159556"/>
    <lineage>
        <taxon>Eukaryota</taxon>
        <taxon>Fungi</taxon>
        <taxon>Dikarya</taxon>
        <taxon>Ascomycota</taxon>
        <taxon>Pezizomycotina</taxon>
        <taxon>Sordariomycetes</taxon>
        <taxon>Hypocreomycetidae</taxon>
        <taxon>Hypocreales</taxon>
        <taxon>Clavicipitaceae</taxon>
        <taxon>Ustilaginoidea</taxon>
    </lineage>
</organism>
<dbReference type="GeneID" id="66068481"/>
<dbReference type="KEGG" id="uvi:66068481"/>
<dbReference type="OrthoDB" id="543156at2759"/>
<evidence type="ECO:0000313" key="4">
    <source>
        <dbReference type="Proteomes" id="UP000027002"/>
    </source>
</evidence>
<dbReference type="HOGENOM" id="CLU_000445_44_8_1"/>
<reference evidence="2" key="1">
    <citation type="journal article" date="2016" name="Genome Announc.">
        <title>Genome Sequence of Ustilaginoidea virens IPU010, a Rice Pathogenic Fungus Causing False Smut.</title>
        <authorList>
            <person name="Kumagai T."/>
            <person name="Ishii T."/>
            <person name="Terai G."/>
            <person name="Umemura M."/>
            <person name="Machida M."/>
            <person name="Asai K."/>
        </authorList>
    </citation>
    <scope>NUCLEOTIDE SEQUENCE [LARGE SCALE GENOMIC DNA]</scope>
    <source>
        <strain evidence="2">IPU010</strain>
    </source>
</reference>
<name>A0A063BX24_USTVR</name>
<dbReference type="InterPro" id="IPR052158">
    <property type="entry name" value="INH-QAR"/>
</dbReference>
<dbReference type="STRING" id="1159556.A0A063BX24"/>
<reference evidence="5" key="2">
    <citation type="journal article" date="2016" name="Genome Announc.">
        <title>Genome sequence of Ustilaginoidea virens IPU010, a rice pathogenic fungus causing false smut.</title>
        <authorList>
            <person name="Kumagai T."/>
            <person name="Ishii T."/>
            <person name="Terai G."/>
            <person name="Umemura M."/>
            <person name="Machida M."/>
            <person name="Asai K."/>
        </authorList>
    </citation>
    <scope>NUCLEOTIDE SEQUENCE [LARGE SCALE GENOMIC DNA]</scope>
    <source>
        <strain evidence="5">IPU010</strain>
    </source>
</reference>
<dbReference type="AlphaFoldDB" id="A0A063BX24"/>
<feature type="domain" description="DJ-1/PfpI" evidence="1">
    <location>
        <begin position="15"/>
        <end position="185"/>
    </location>
</feature>
<dbReference type="InterPro" id="IPR029062">
    <property type="entry name" value="Class_I_gatase-like"/>
</dbReference>
<sequence length="217" mass="23664">MSPVANSPPTKYGAILFPGFQALDIFGPLDILNLISRDAPVELSVISASLDPVSTKDPMLKTTIGQSVLPTHTFDDAPRDLEVLIVPGGRGSRDVESTARLVDYLRHTYPRLRYLLTVCTGSAFAARAGVLDGKRATTNKICFGWVTKFGDKTEWVPKARWIADGNVWTSSGISAGIDMMYAFVTETYGEGMARYIAAESEYIRNADPSDDPFAHLV</sequence>
<dbReference type="Proteomes" id="UP000054053">
    <property type="component" value="Unassembled WGS sequence"/>
</dbReference>
<proteinExistence type="predicted"/>
<accession>A0A063BX24</accession>
<keyword evidence="4" id="KW-1185">Reference proteome</keyword>
<dbReference type="RefSeq" id="XP_043001136.1">
    <property type="nucleotide sequence ID" value="XM_043145201.1"/>
</dbReference>
<evidence type="ECO:0000259" key="1">
    <source>
        <dbReference type="Pfam" id="PF01965"/>
    </source>
</evidence>
<dbReference type="EMBL" id="CP072759">
    <property type="protein sequence ID" value="QUC23463.1"/>
    <property type="molecule type" value="Genomic_DNA"/>
</dbReference>
<dbReference type="Proteomes" id="UP000027002">
    <property type="component" value="Chromosome 7"/>
</dbReference>
<dbReference type="Pfam" id="PF01965">
    <property type="entry name" value="DJ-1_PfpI"/>
    <property type="match status" value="1"/>
</dbReference>
<protein>
    <recommendedName>
        <fullName evidence="1">DJ-1/PfpI domain-containing protein</fullName>
    </recommendedName>
</protein>